<evidence type="ECO:0000313" key="3">
    <source>
        <dbReference type="EMBL" id="CAI6333056.1"/>
    </source>
</evidence>
<organism evidence="3 4">
    <name type="scientific">Periconia digitata</name>
    <dbReference type="NCBI Taxonomy" id="1303443"/>
    <lineage>
        <taxon>Eukaryota</taxon>
        <taxon>Fungi</taxon>
        <taxon>Dikarya</taxon>
        <taxon>Ascomycota</taxon>
        <taxon>Pezizomycotina</taxon>
        <taxon>Dothideomycetes</taxon>
        <taxon>Pleosporomycetidae</taxon>
        <taxon>Pleosporales</taxon>
        <taxon>Massarineae</taxon>
        <taxon>Periconiaceae</taxon>
        <taxon>Periconia</taxon>
    </lineage>
</organism>
<feature type="domain" description="SET" evidence="2">
    <location>
        <begin position="485"/>
        <end position="591"/>
    </location>
</feature>
<dbReference type="InterPro" id="IPR053105">
    <property type="entry name" value="Class_V-like_SAM-MTase"/>
</dbReference>
<dbReference type="InterPro" id="IPR001214">
    <property type="entry name" value="SET_dom"/>
</dbReference>
<dbReference type="PANTHER" id="PTHR47250">
    <property type="entry name" value="HISTONE-LYSINE N-METHYLTRANSFERASE SET-6"/>
    <property type="match status" value="1"/>
</dbReference>
<accession>A0A9W4UDS3</accession>
<dbReference type="EMBL" id="CAOQHR010000004">
    <property type="protein sequence ID" value="CAI6333056.1"/>
    <property type="molecule type" value="Genomic_DNA"/>
</dbReference>
<gene>
    <name evidence="3" type="ORF">PDIGIT_LOCUS6091</name>
</gene>
<dbReference type="PANTHER" id="PTHR47250:SF3">
    <property type="entry name" value="HISTONE-LYSINE N-METHYLTRANSFERASE SET-6"/>
    <property type="match status" value="1"/>
</dbReference>
<comment type="caution">
    <text evidence="3">The sequence shown here is derived from an EMBL/GenBank/DDBJ whole genome shotgun (WGS) entry which is preliminary data.</text>
</comment>
<keyword evidence="4" id="KW-1185">Reference proteome</keyword>
<dbReference type="AlphaFoldDB" id="A0A9W4UDS3"/>
<proteinExistence type="predicted"/>
<dbReference type="Proteomes" id="UP001152607">
    <property type="component" value="Unassembled WGS sequence"/>
</dbReference>
<dbReference type="SMART" id="SM00317">
    <property type="entry name" value="SET"/>
    <property type="match status" value="1"/>
</dbReference>
<dbReference type="PROSITE" id="PS50280">
    <property type="entry name" value="SET"/>
    <property type="match status" value="1"/>
</dbReference>
<reference evidence="3" key="1">
    <citation type="submission" date="2023-01" db="EMBL/GenBank/DDBJ databases">
        <authorList>
            <person name="Van Ghelder C."/>
            <person name="Rancurel C."/>
        </authorList>
    </citation>
    <scope>NUCLEOTIDE SEQUENCE</scope>
    <source>
        <strain evidence="3">CNCM I-4278</strain>
    </source>
</reference>
<dbReference type="InterPro" id="IPR046341">
    <property type="entry name" value="SET_dom_sf"/>
</dbReference>
<dbReference type="Pfam" id="PF00856">
    <property type="entry name" value="SET"/>
    <property type="match status" value="1"/>
</dbReference>
<dbReference type="OrthoDB" id="10261904at2759"/>
<feature type="region of interest" description="Disordered" evidence="1">
    <location>
        <begin position="108"/>
        <end position="149"/>
    </location>
</feature>
<sequence length="614" mass="69267">MDPGKIDALEECIARAIQEHLAAGTLDWPQLAGLDHPVLRVEAFLEDAGHSAGSTQTKKVASRSVDLAGLMTPTSLQSRSPVALAEHESVSTRQRVLATDNVLEEAPVGLDDAVVQDQDSPGGSRRKGTGGLRISQSQAYQEDMSEHQRRMALDNRTFPKRRKIVSEKLVFQPSTLDKLIIGIWEQIHGTLNLDPRAISEQFQIAPAVETDAAEGRIESNGDQLVITTSMTSNTFSNMNVFCRKVTQASRVSRSIEIIVQARWTEFFDEQVQLRIAETPQVSPTKHRKAVFMEACQDFGWSEKELRNKMAIWKGYKEVKDAAGWVALVFTGMGIYRFCKYRVEFEPDAMRRLQNLRKRLEVGADTLHPNWRKILSIVGVSCRNEYKGHPHDWVVFEDGRDPVSLQSTYLEQDAYFNFEQIEESIIDERVWGCEDPRWIMQPQNAVVRAEGGYICAVCSFQQSDDPRVNACNCFPRLFGCLKRTPPPVQIYRTHNGKNNGLQALVPFERGAAIGEFVGLVTKGVRHLDVMDGSTATANYQIWQGRQGNFTRFINHSCKANSQLSHFTWLDTQRIVLVSKGIEAGTEITVDYGDRYWAGLDKICLCGESCCRYRRR</sequence>
<name>A0A9W4UDS3_9PLEO</name>
<evidence type="ECO:0000256" key="1">
    <source>
        <dbReference type="SAM" id="MobiDB-lite"/>
    </source>
</evidence>
<evidence type="ECO:0000259" key="2">
    <source>
        <dbReference type="PROSITE" id="PS50280"/>
    </source>
</evidence>
<evidence type="ECO:0000313" key="4">
    <source>
        <dbReference type="Proteomes" id="UP001152607"/>
    </source>
</evidence>
<dbReference type="SUPFAM" id="SSF82199">
    <property type="entry name" value="SET domain"/>
    <property type="match status" value="1"/>
</dbReference>
<dbReference type="Gene3D" id="2.170.270.10">
    <property type="entry name" value="SET domain"/>
    <property type="match status" value="1"/>
</dbReference>
<protein>
    <recommendedName>
        <fullName evidence="2">SET domain-containing protein</fullName>
    </recommendedName>
</protein>